<keyword evidence="1" id="KW-1133">Transmembrane helix</keyword>
<evidence type="ECO:0000313" key="2">
    <source>
        <dbReference type="EMBL" id="SHG58930.1"/>
    </source>
</evidence>
<dbReference type="AlphaFoldDB" id="A0A1M5L1X6"/>
<keyword evidence="1" id="KW-0472">Membrane</keyword>
<reference evidence="3" key="1">
    <citation type="submission" date="2016-11" db="EMBL/GenBank/DDBJ databases">
        <authorList>
            <person name="Varghese N."/>
            <person name="Submissions S."/>
        </authorList>
    </citation>
    <scope>NUCLEOTIDE SEQUENCE [LARGE SCALE GENOMIC DNA]</scope>
    <source>
        <strain evidence="3">DSM 22638</strain>
    </source>
</reference>
<evidence type="ECO:0000313" key="3">
    <source>
        <dbReference type="Proteomes" id="UP000184532"/>
    </source>
</evidence>
<dbReference type="RefSeq" id="WP_073178717.1">
    <property type="nucleotide sequence ID" value="NZ_FQWL01000002.1"/>
</dbReference>
<keyword evidence="3" id="KW-1185">Reference proteome</keyword>
<keyword evidence="1" id="KW-0812">Transmembrane</keyword>
<feature type="transmembrane region" description="Helical" evidence="1">
    <location>
        <begin position="12"/>
        <end position="30"/>
    </location>
</feature>
<accession>A0A1M5L1X6</accession>
<proteinExistence type="predicted"/>
<evidence type="ECO:0000256" key="1">
    <source>
        <dbReference type="SAM" id="Phobius"/>
    </source>
</evidence>
<sequence length="1007" mass="113509">MQIKKVKNSRNRILAASLVLVSLLLVGLIVKKNEAPNKNSNAKGKLDIEAPTTVVGKYSIYDMIKNDVNKVHSDSIISLYFNTSFGVPKLYYVYKDSLTYKERTDRFFLHVYPKEPNTLLTLQKHNFVNLDFSDPNPIELNIDGDKFFMFKRVFIHEELGDFLALDNIDFINTGRYVGGQGRSYEASGVKLKNLTPINITNSLEKLTISLSQKNYDKIKQRRDEALKSRVLVKKDDDFVKAGVAFNNSEGIKAALRLKGDWTDHLNDEKKWSYRIILEEDKSVMGMNKFSIQHPKVRNYEWEWLFHKIIKQNDIIGLRYDFLNVFLEIDDKDSTKTKSLGIMAIEESFTKRLVENNKRREGIILSFEESQIWDDRKKQFDLMLEEDSRSAVLQSIQNAPLKLFEETKVLADPKLSKQFRTAQNLLEGLRHKKLKITEVFDVDKLTTFVALSNLFGGQHGLIDHNLKFYFNPITNKLEPIAFDSHSGFKIRQFVDYPFSEGDDLYTQKLNEKLELFTRPDFIYGVLKDFGEELNRLFADLSIELKTMVDPAILDYNSNFIKKRINPSNTIVSNLLDYRPGTIQVAIANLSDLPVEIYGIDHSNGRSLSAPFQSNPVIPPNQKRIISFPLKDAFENAFVSKKNKKGGFRFPKDVKKLKIKHKLLGTSLVKADAIIPFGLDDRSFTQNVVDYKNSFVGNCGDFPFIKVMEDQKKIVLQRGEHTLSETLVIPKNYNVTIEDGFSLDLVNGASFISNSPIICRGSKTSPIRFFSTNSSGAGIFVSGTGEKSVLNHCYFTNLSNPTSPIWELSGAVNFHEAPVEITNSVFEKNRCEDALNIIRSNFTMDSSFFKETFSDAFDGDFVVGSITNCQFLNSGNDGIDVSGSNLELDNIHIGNSSDKALSAGESSVVTGSNINVEGGEIGIVSKDLSSISLSSVKIMNTKLGLSSFQKKSEYGTGHISVTGLTLINCQLDYLIENGSELLVDAVPVETVTNSVLDQMYGKEYGKSSK</sequence>
<organism evidence="2 3">
    <name type="scientific">Flagellimonas flava</name>
    <dbReference type="NCBI Taxonomy" id="570519"/>
    <lineage>
        <taxon>Bacteria</taxon>
        <taxon>Pseudomonadati</taxon>
        <taxon>Bacteroidota</taxon>
        <taxon>Flavobacteriia</taxon>
        <taxon>Flavobacteriales</taxon>
        <taxon>Flavobacteriaceae</taxon>
        <taxon>Flagellimonas</taxon>
    </lineage>
</organism>
<dbReference type="STRING" id="570519.SAMN04488116_1907"/>
<name>A0A1M5L1X6_9FLAO</name>
<dbReference type="InterPro" id="IPR011050">
    <property type="entry name" value="Pectin_lyase_fold/virulence"/>
</dbReference>
<dbReference type="EMBL" id="FQWL01000002">
    <property type="protein sequence ID" value="SHG58930.1"/>
    <property type="molecule type" value="Genomic_DNA"/>
</dbReference>
<dbReference type="SUPFAM" id="SSF51126">
    <property type="entry name" value="Pectin lyase-like"/>
    <property type="match status" value="1"/>
</dbReference>
<protein>
    <recommendedName>
        <fullName evidence="4">Right handed beta helix region</fullName>
    </recommendedName>
</protein>
<dbReference type="OrthoDB" id="6198791at2"/>
<evidence type="ECO:0008006" key="4">
    <source>
        <dbReference type="Google" id="ProtNLM"/>
    </source>
</evidence>
<dbReference type="Proteomes" id="UP000184532">
    <property type="component" value="Unassembled WGS sequence"/>
</dbReference>
<gene>
    <name evidence="2" type="ORF">SAMN04488116_1907</name>
</gene>